<dbReference type="InterPro" id="IPR008257">
    <property type="entry name" value="Pept_M19"/>
</dbReference>
<sequence length="341" mass="36841">MIDVFDGHNDLPWHLRETRGSSVADLHDAAVSPFTTLGQLHDGGVSAQFWSVYVHSSITGPAAVRATLEQIDLVHRMVDAYPDDLVWAPTAAQIRAATGTGRVASLLGVEGGQQIDESLSVLRMYARLGVRYMTLTWSTTHSWADSATDEARHGGLTDFGREVVAEMNRIGMIVDLSHVAPSVMHQALDISELPVIFSHSCAFELNPHPRNIPADVLDRLPANGGVAMVTFVPSFVTDARHRWVEAGEVGEPPEVTPADVADHCDRMRERVGIDHVGLGGDLCGTDTMPTGLDDASTYPALLTELAGRGWSGADLRKLGSENVLRALEAHDDRHRATTAAH</sequence>
<dbReference type="Proteomes" id="UP001500642">
    <property type="component" value="Unassembled WGS sequence"/>
</dbReference>
<dbReference type="RefSeq" id="WP_295689622.1">
    <property type="nucleotide sequence ID" value="NZ_BAABGL010000033.1"/>
</dbReference>
<dbReference type="Gene3D" id="3.20.20.140">
    <property type="entry name" value="Metal-dependent hydrolases"/>
    <property type="match status" value="1"/>
</dbReference>
<dbReference type="CDD" id="cd01301">
    <property type="entry name" value="rDP_like"/>
    <property type="match status" value="1"/>
</dbReference>
<dbReference type="PANTHER" id="PTHR10443:SF12">
    <property type="entry name" value="DIPEPTIDASE"/>
    <property type="match status" value="1"/>
</dbReference>
<protein>
    <submittedName>
        <fullName evidence="1">Dipeptidase</fullName>
    </submittedName>
</protein>
<gene>
    <name evidence="1" type="ORF">GCM10023167_24220</name>
</gene>
<reference evidence="2" key="1">
    <citation type="journal article" date="2019" name="Int. J. Syst. Evol. Microbiol.">
        <title>The Global Catalogue of Microorganisms (GCM) 10K type strain sequencing project: providing services to taxonomists for standard genome sequencing and annotation.</title>
        <authorList>
            <consortium name="The Broad Institute Genomics Platform"/>
            <consortium name="The Broad Institute Genome Sequencing Center for Infectious Disease"/>
            <person name="Wu L."/>
            <person name="Ma J."/>
        </authorList>
    </citation>
    <scope>NUCLEOTIDE SEQUENCE [LARGE SCALE GENOMIC DNA]</scope>
    <source>
        <strain evidence="2">JCM 17808</strain>
    </source>
</reference>
<dbReference type="Pfam" id="PF01244">
    <property type="entry name" value="Peptidase_M19"/>
    <property type="match status" value="1"/>
</dbReference>
<comment type="caution">
    <text evidence="1">The sequence shown here is derived from an EMBL/GenBank/DDBJ whole genome shotgun (WGS) entry which is preliminary data.</text>
</comment>
<organism evidence="1 2">
    <name type="scientific">Brevibacterium pityocampae</name>
    <dbReference type="NCBI Taxonomy" id="506594"/>
    <lineage>
        <taxon>Bacteria</taxon>
        <taxon>Bacillati</taxon>
        <taxon>Actinomycetota</taxon>
        <taxon>Actinomycetes</taxon>
        <taxon>Micrococcales</taxon>
        <taxon>Brevibacteriaceae</taxon>
        <taxon>Brevibacterium</taxon>
    </lineage>
</organism>
<dbReference type="PANTHER" id="PTHR10443">
    <property type="entry name" value="MICROSOMAL DIPEPTIDASE"/>
    <property type="match status" value="1"/>
</dbReference>
<evidence type="ECO:0000313" key="2">
    <source>
        <dbReference type="Proteomes" id="UP001500642"/>
    </source>
</evidence>
<name>A0ABP8JQM2_9MICO</name>
<dbReference type="SUPFAM" id="SSF51556">
    <property type="entry name" value="Metallo-dependent hydrolases"/>
    <property type="match status" value="1"/>
</dbReference>
<keyword evidence="2" id="KW-1185">Reference proteome</keyword>
<accession>A0ABP8JQM2</accession>
<proteinExistence type="predicted"/>
<dbReference type="InterPro" id="IPR032466">
    <property type="entry name" value="Metal_Hydrolase"/>
</dbReference>
<evidence type="ECO:0000313" key="1">
    <source>
        <dbReference type="EMBL" id="GAA4394615.1"/>
    </source>
</evidence>
<dbReference type="PROSITE" id="PS51365">
    <property type="entry name" value="RENAL_DIPEPTIDASE_2"/>
    <property type="match status" value="1"/>
</dbReference>
<dbReference type="EMBL" id="BAABGL010000033">
    <property type="protein sequence ID" value="GAA4394615.1"/>
    <property type="molecule type" value="Genomic_DNA"/>
</dbReference>